<evidence type="ECO:0000313" key="1">
    <source>
        <dbReference type="EMBL" id="KAI3788989.1"/>
    </source>
</evidence>
<evidence type="ECO:0000313" key="2">
    <source>
        <dbReference type="Proteomes" id="UP001055811"/>
    </source>
</evidence>
<organism evidence="1 2">
    <name type="scientific">Cichorium intybus</name>
    <name type="common">Chicory</name>
    <dbReference type="NCBI Taxonomy" id="13427"/>
    <lineage>
        <taxon>Eukaryota</taxon>
        <taxon>Viridiplantae</taxon>
        <taxon>Streptophyta</taxon>
        <taxon>Embryophyta</taxon>
        <taxon>Tracheophyta</taxon>
        <taxon>Spermatophyta</taxon>
        <taxon>Magnoliopsida</taxon>
        <taxon>eudicotyledons</taxon>
        <taxon>Gunneridae</taxon>
        <taxon>Pentapetalae</taxon>
        <taxon>asterids</taxon>
        <taxon>campanulids</taxon>
        <taxon>Asterales</taxon>
        <taxon>Asteraceae</taxon>
        <taxon>Cichorioideae</taxon>
        <taxon>Cichorieae</taxon>
        <taxon>Cichoriinae</taxon>
        <taxon>Cichorium</taxon>
    </lineage>
</organism>
<protein>
    <submittedName>
        <fullName evidence="1">Uncharacterized protein</fullName>
    </submittedName>
</protein>
<dbReference type="EMBL" id="CM042009">
    <property type="protein sequence ID" value="KAI3788989.1"/>
    <property type="molecule type" value="Genomic_DNA"/>
</dbReference>
<gene>
    <name evidence="1" type="ORF">L2E82_01773</name>
</gene>
<keyword evidence="2" id="KW-1185">Reference proteome</keyword>
<reference evidence="1 2" key="2">
    <citation type="journal article" date="2022" name="Mol. Ecol. Resour.">
        <title>The genomes of chicory, endive, great burdock and yacon provide insights into Asteraceae paleo-polyploidization history and plant inulin production.</title>
        <authorList>
            <person name="Fan W."/>
            <person name="Wang S."/>
            <person name="Wang H."/>
            <person name="Wang A."/>
            <person name="Jiang F."/>
            <person name="Liu H."/>
            <person name="Zhao H."/>
            <person name="Xu D."/>
            <person name="Zhang Y."/>
        </authorList>
    </citation>
    <scope>NUCLEOTIDE SEQUENCE [LARGE SCALE GENOMIC DNA]</scope>
    <source>
        <strain evidence="2">cv. Punajuju</strain>
        <tissue evidence="1">Leaves</tissue>
    </source>
</reference>
<name>A0ACB9GZW3_CICIN</name>
<reference evidence="2" key="1">
    <citation type="journal article" date="2022" name="Mol. Ecol. Resour.">
        <title>The genomes of chicory, endive, great burdock and yacon provide insights into Asteraceae palaeo-polyploidization history and plant inulin production.</title>
        <authorList>
            <person name="Fan W."/>
            <person name="Wang S."/>
            <person name="Wang H."/>
            <person name="Wang A."/>
            <person name="Jiang F."/>
            <person name="Liu H."/>
            <person name="Zhao H."/>
            <person name="Xu D."/>
            <person name="Zhang Y."/>
        </authorList>
    </citation>
    <scope>NUCLEOTIDE SEQUENCE [LARGE SCALE GENOMIC DNA]</scope>
    <source>
        <strain evidence="2">cv. Punajuju</strain>
    </source>
</reference>
<proteinExistence type="predicted"/>
<comment type="caution">
    <text evidence="1">The sequence shown here is derived from an EMBL/GenBank/DDBJ whole genome shotgun (WGS) entry which is preliminary data.</text>
</comment>
<dbReference type="Proteomes" id="UP001055811">
    <property type="component" value="Linkage Group LG01"/>
</dbReference>
<sequence length="80" mass="9537">MIGYWICDILNWRSWYMNLDIVGSLLFMIMEGGILVVRYEFSPNKTSQLKFQLHLLQIVLIAFSRKWREASRTFLTLIAH</sequence>
<accession>A0ACB9GZW3</accession>